<protein>
    <recommendedName>
        <fullName evidence="3">Transcriptional regulator, AbiEi antitoxin, Type IV TA system</fullName>
    </recommendedName>
</protein>
<gene>
    <name evidence="1" type="ORF">F0U44_21805</name>
</gene>
<organism evidence="1 2">
    <name type="scientific">Nocardioides humilatus</name>
    <dbReference type="NCBI Taxonomy" id="2607660"/>
    <lineage>
        <taxon>Bacteria</taxon>
        <taxon>Bacillati</taxon>
        <taxon>Actinomycetota</taxon>
        <taxon>Actinomycetes</taxon>
        <taxon>Propionibacteriales</taxon>
        <taxon>Nocardioidaceae</taxon>
        <taxon>Nocardioides</taxon>
    </lineage>
</organism>
<reference evidence="1 2" key="1">
    <citation type="submission" date="2019-09" db="EMBL/GenBank/DDBJ databases">
        <title>Nocardioides panacisoli sp. nov., isolated from the soil of a ginseng field.</title>
        <authorList>
            <person name="Cho C."/>
        </authorList>
    </citation>
    <scope>NUCLEOTIDE SEQUENCE [LARGE SCALE GENOMIC DNA]</scope>
    <source>
        <strain evidence="1 2">BN130099</strain>
    </source>
</reference>
<evidence type="ECO:0000313" key="2">
    <source>
        <dbReference type="Proteomes" id="UP000325003"/>
    </source>
</evidence>
<comment type="caution">
    <text evidence="1">The sequence shown here is derived from an EMBL/GenBank/DDBJ whole genome shotgun (WGS) entry which is preliminary data.</text>
</comment>
<keyword evidence="2" id="KW-1185">Reference proteome</keyword>
<dbReference type="EMBL" id="VUJV01000010">
    <property type="protein sequence ID" value="KAA1415325.1"/>
    <property type="molecule type" value="Genomic_DNA"/>
</dbReference>
<name>A0A5B1L496_9ACTN</name>
<sequence>MLINPEDPRLAPVSLRRELIAGGESDRTIAKALASGALARPRRGAYTDGPSWRSMTAEQQYAVRSRAAYRQAQTAVFLSHVSALPLLDAPVWGFGLDDVHLTRDDGKAGRREAGIQQHCGRVLEGDCQSAYGVAISSPLRATLEAATVGSVESTLVVANHFLHRGDFTKAELQERFEIAIVGWPFSLRTDLVIRLSDPRIESVGETRTLCFLWRRHFPRPVPQFEVRDADELVALLDFALPDQKVWIEFDGKVKYQRHLRPGEDVTAAVLREKRREERIMELTGWRPFRITWWDLEHPDQLAARLQRLIEASAGAA</sequence>
<dbReference type="Proteomes" id="UP000325003">
    <property type="component" value="Unassembled WGS sequence"/>
</dbReference>
<proteinExistence type="predicted"/>
<dbReference type="AlphaFoldDB" id="A0A5B1L496"/>
<evidence type="ECO:0000313" key="1">
    <source>
        <dbReference type="EMBL" id="KAA1415325.1"/>
    </source>
</evidence>
<dbReference type="RefSeq" id="WP_149730503.1">
    <property type="nucleotide sequence ID" value="NZ_VUJV01000010.1"/>
</dbReference>
<reference evidence="1 2" key="2">
    <citation type="submission" date="2019-09" db="EMBL/GenBank/DDBJ databases">
        <authorList>
            <person name="Jin C."/>
        </authorList>
    </citation>
    <scope>NUCLEOTIDE SEQUENCE [LARGE SCALE GENOMIC DNA]</scope>
    <source>
        <strain evidence="1 2">BN130099</strain>
    </source>
</reference>
<accession>A0A5B1L496</accession>
<evidence type="ECO:0008006" key="3">
    <source>
        <dbReference type="Google" id="ProtNLM"/>
    </source>
</evidence>